<gene>
    <name evidence="3" type="ORF">COX81_03275</name>
</gene>
<evidence type="ECO:0000256" key="1">
    <source>
        <dbReference type="SAM" id="MobiDB-lite"/>
    </source>
</evidence>
<name>A0A2M7V7A3_9BACT</name>
<dbReference type="InterPro" id="IPR052163">
    <property type="entry name" value="DGC-Regulatory_Protein"/>
</dbReference>
<dbReference type="PANTHER" id="PTHR46663:SF2">
    <property type="entry name" value="GGDEF DOMAIN-CONTAINING PROTEIN"/>
    <property type="match status" value="1"/>
</dbReference>
<dbReference type="InterPro" id="IPR043128">
    <property type="entry name" value="Rev_trsase/Diguanyl_cyclase"/>
</dbReference>
<dbReference type="Proteomes" id="UP000228568">
    <property type="component" value="Unassembled WGS sequence"/>
</dbReference>
<proteinExistence type="predicted"/>
<dbReference type="CDD" id="cd01949">
    <property type="entry name" value="GGDEF"/>
    <property type="match status" value="1"/>
</dbReference>
<dbReference type="InterPro" id="IPR029787">
    <property type="entry name" value="Nucleotide_cyclase"/>
</dbReference>
<sequence>MTEPILGASPTAETTHDDGPDDVVLTDKQEKLLNNMFSGDDAIVVTAMTEEMYTRYNMNPDRTDQNKMEHIKRIVQQQYRRTYHAGPPTKQIGYEEKARRKKEFLRFLRSIEFSTADIYRLEIQADYDELTGALRPAAFGLRYERALQNMPEGHKGALMFIDLDNFKIVNDTHGHNAGNVVLKALVEKINESIRGTDALCRFGGDEFMILLSEIKESTDKMTEKHFTAKENMRRTIERIFQNIAELCLIEDVSEVGKYKVVSTNDSEVDEKDILYRFSMSVGACELQLQEGEKPTLDVIQSRADQGAYTTKSEGKNGITFITGINEDSTLSGETEIYQDSKFQTLKKQETIKEKMTSLKELNPPERAEELVKIIEKALDASRAMTGDGKGEDFPACKNVKLNIKALAQSISECYY</sequence>
<dbReference type="SMART" id="SM00267">
    <property type="entry name" value="GGDEF"/>
    <property type="match status" value="1"/>
</dbReference>
<feature type="region of interest" description="Disordered" evidence="1">
    <location>
        <begin position="1"/>
        <end position="22"/>
    </location>
</feature>
<dbReference type="InterPro" id="IPR000160">
    <property type="entry name" value="GGDEF_dom"/>
</dbReference>
<evidence type="ECO:0000259" key="2">
    <source>
        <dbReference type="PROSITE" id="PS50887"/>
    </source>
</evidence>
<organism evidence="3 4">
    <name type="scientific">Candidatus Magasanikbacteria bacterium CG_4_10_14_0_2_um_filter_37_12</name>
    <dbReference type="NCBI Taxonomy" id="1974637"/>
    <lineage>
        <taxon>Bacteria</taxon>
        <taxon>Candidatus Magasanikiibacteriota</taxon>
    </lineage>
</organism>
<evidence type="ECO:0000313" key="4">
    <source>
        <dbReference type="Proteomes" id="UP000228568"/>
    </source>
</evidence>
<comment type="caution">
    <text evidence="3">The sequence shown here is derived from an EMBL/GenBank/DDBJ whole genome shotgun (WGS) entry which is preliminary data.</text>
</comment>
<dbReference type="Gene3D" id="3.30.70.270">
    <property type="match status" value="1"/>
</dbReference>
<protein>
    <recommendedName>
        <fullName evidence="2">GGDEF domain-containing protein</fullName>
    </recommendedName>
</protein>
<feature type="domain" description="GGDEF" evidence="2">
    <location>
        <begin position="154"/>
        <end position="323"/>
    </location>
</feature>
<accession>A0A2M7V7A3</accession>
<dbReference type="SUPFAM" id="SSF55073">
    <property type="entry name" value="Nucleotide cyclase"/>
    <property type="match status" value="1"/>
</dbReference>
<reference evidence="4" key="1">
    <citation type="submission" date="2017-09" db="EMBL/GenBank/DDBJ databases">
        <title>Depth-based differentiation of microbial function through sediment-hosted aquifers and enrichment of novel symbionts in the deep terrestrial subsurface.</title>
        <authorList>
            <person name="Probst A.J."/>
            <person name="Ladd B."/>
            <person name="Jarett J.K."/>
            <person name="Geller-Mcgrath D.E."/>
            <person name="Sieber C.M.K."/>
            <person name="Emerson J.B."/>
            <person name="Anantharaman K."/>
            <person name="Thomas B.C."/>
            <person name="Malmstrom R."/>
            <person name="Stieglmeier M."/>
            <person name="Klingl A."/>
            <person name="Woyke T."/>
            <person name="Ryan C.M."/>
            <person name="Banfield J.F."/>
        </authorList>
    </citation>
    <scope>NUCLEOTIDE SEQUENCE [LARGE SCALE GENOMIC DNA]</scope>
</reference>
<dbReference type="EMBL" id="PFPK01000039">
    <property type="protein sequence ID" value="PIZ94570.1"/>
    <property type="molecule type" value="Genomic_DNA"/>
</dbReference>
<evidence type="ECO:0000313" key="3">
    <source>
        <dbReference type="EMBL" id="PIZ94570.1"/>
    </source>
</evidence>
<dbReference type="PROSITE" id="PS50887">
    <property type="entry name" value="GGDEF"/>
    <property type="match status" value="1"/>
</dbReference>
<dbReference type="PANTHER" id="PTHR46663">
    <property type="entry name" value="DIGUANYLATE CYCLASE DGCT-RELATED"/>
    <property type="match status" value="1"/>
</dbReference>
<dbReference type="NCBIfam" id="TIGR00254">
    <property type="entry name" value="GGDEF"/>
    <property type="match status" value="1"/>
</dbReference>
<dbReference type="AlphaFoldDB" id="A0A2M7V7A3"/>
<dbReference type="Pfam" id="PF00990">
    <property type="entry name" value="GGDEF"/>
    <property type="match status" value="1"/>
</dbReference>